<evidence type="ECO:0000256" key="3">
    <source>
        <dbReference type="ARBA" id="ARBA00022989"/>
    </source>
</evidence>
<evidence type="ECO:0000313" key="8">
    <source>
        <dbReference type="Proteomes" id="UP000270296"/>
    </source>
</evidence>
<name>A0A183J678_9BILA</name>
<feature type="transmembrane region" description="Helical" evidence="5">
    <location>
        <begin position="177"/>
        <end position="201"/>
    </location>
</feature>
<organism evidence="9">
    <name type="scientific">Soboliphyme baturini</name>
    <dbReference type="NCBI Taxonomy" id="241478"/>
    <lineage>
        <taxon>Eukaryota</taxon>
        <taxon>Metazoa</taxon>
        <taxon>Ecdysozoa</taxon>
        <taxon>Nematoda</taxon>
        <taxon>Enoplea</taxon>
        <taxon>Dorylaimia</taxon>
        <taxon>Dioctophymatida</taxon>
        <taxon>Dioctophymatoidea</taxon>
        <taxon>Soboliphymatidae</taxon>
        <taxon>Soboliphyme</taxon>
    </lineage>
</organism>
<keyword evidence="8" id="KW-1185">Reference proteome</keyword>
<evidence type="ECO:0000313" key="7">
    <source>
        <dbReference type="EMBL" id="VDP39519.1"/>
    </source>
</evidence>
<feature type="transmembrane region" description="Helical" evidence="5">
    <location>
        <begin position="147"/>
        <end position="165"/>
    </location>
</feature>
<keyword evidence="4 5" id="KW-0472">Membrane</keyword>
<sequence length="310" mass="35766">MPLLGSMLYNPGGLPALFFDFAWGEALCSSWVFRYHLSLALVRDDQFLQHEFDRRDGGDMFFHCGDSNSWIRYNSESDRFRSNFDVWPWENFTQQAWNSTVDGLHLVKWFKDTFATATYFSFYLLGIVGSLLVILTIRQDTYRKRMTFRALMTATSVADIIYSAVGLPHENVYVSSFVVTSVAVMYFTSIFSDFATLFLTIDRYLSLRRPILWNSLSRRQKSTLVVTAMMVSAFFSCLRLSESCKLVLYNWSSVNVNVIQLDGDCQRNGHLVRLFVVWDVISEVVLPVILFGAMAWLTTSNMAMVRRLSR</sequence>
<dbReference type="GO" id="GO:0016020">
    <property type="term" value="C:membrane"/>
    <property type="evidence" value="ECO:0007669"/>
    <property type="project" value="UniProtKB-SubCell"/>
</dbReference>
<feature type="transmembrane region" description="Helical" evidence="5">
    <location>
        <begin position="114"/>
        <end position="135"/>
    </location>
</feature>
<dbReference type="InterPro" id="IPR017452">
    <property type="entry name" value="GPCR_Rhodpsn_7TM"/>
</dbReference>
<dbReference type="EMBL" id="UZAM01015540">
    <property type="protein sequence ID" value="VDP39519.1"/>
    <property type="molecule type" value="Genomic_DNA"/>
</dbReference>
<evidence type="ECO:0000259" key="6">
    <source>
        <dbReference type="PROSITE" id="PS50262"/>
    </source>
</evidence>
<comment type="subcellular location">
    <subcellularLocation>
        <location evidence="1">Membrane</location>
    </subcellularLocation>
</comment>
<evidence type="ECO:0000313" key="9">
    <source>
        <dbReference type="WBParaSite" id="SBAD_0001176201-mRNA-1"/>
    </source>
</evidence>
<dbReference type="WBParaSite" id="SBAD_0001176201-mRNA-1">
    <property type="protein sequence ID" value="SBAD_0001176201-mRNA-1"/>
    <property type="gene ID" value="SBAD_0001176201"/>
</dbReference>
<keyword evidence="2 5" id="KW-0812">Transmembrane</keyword>
<keyword evidence="3 5" id="KW-1133">Transmembrane helix</keyword>
<evidence type="ECO:0000256" key="1">
    <source>
        <dbReference type="ARBA" id="ARBA00004370"/>
    </source>
</evidence>
<reference evidence="7 8" key="2">
    <citation type="submission" date="2018-11" db="EMBL/GenBank/DDBJ databases">
        <authorList>
            <consortium name="Pathogen Informatics"/>
        </authorList>
    </citation>
    <scope>NUCLEOTIDE SEQUENCE [LARGE SCALE GENOMIC DNA]</scope>
</reference>
<evidence type="ECO:0000256" key="2">
    <source>
        <dbReference type="ARBA" id="ARBA00022692"/>
    </source>
</evidence>
<reference evidence="9" key="1">
    <citation type="submission" date="2016-06" db="UniProtKB">
        <authorList>
            <consortium name="WormBaseParasite"/>
        </authorList>
    </citation>
    <scope>IDENTIFICATION</scope>
</reference>
<gene>
    <name evidence="7" type="ORF">SBAD_LOCUS11376</name>
</gene>
<dbReference type="AlphaFoldDB" id="A0A183J678"/>
<accession>A0A183J678</accession>
<feature type="domain" description="G-protein coupled receptors family 1 profile" evidence="6">
    <location>
        <begin position="129"/>
        <end position="310"/>
    </location>
</feature>
<evidence type="ECO:0000256" key="5">
    <source>
        <dbReference type="SAM" id="Phobius"/>
    </source>
</evidence>
<feature type="transmembrane region" description="Helical" evidence="5">
    <location>
        <begin position="284"/>
        <end position="305"/>
    </location>
</feature>
<dbReference type="PROSITE" id="PS50262">
    <property type="entry name" value="G_PROTEIN_RECEP_F1_2"/>
    <property type="match status" value="1"/>
</dbReference>
<evidence type="ECO:0000256" key="4">
    <source>
        <dbReference type="ARBA" id="ARBA00023136"/>
    </source>
</evidence>
<dbReference type="Gene3D" id="1.20.1070.10">
    <property type="entry name" value="Rhodopsin 7-helix transmembrane proteins"/>
    <property type="match status" value="1"/>
</dbReference>
<dbReference type="Proteomes" id="UP000270296">
    <property type="component" value="Unassembled WGS sequence"/>
</dbReference>
<proteinExistence type="predicted"/>
<dbReference type="SUPFAM" id="SSF81321">
    <property type="entry name" value="Family A G protein-coupled receptor-like"/>
    <property type="match status" value="1"/>
</dbReference>
<protein>
    <submittedName>
        <fullName evidence="9">G_PROTEIN_RECEP_F1_2 domain-containing protein</fullName>
    </submittedName>
</protein>